<proteinExistence type="inferred from homology"/>
<dbReference type="Bgee" id="ENSGGOG00000008063">
    <property type="expression patterns" value="Expressed in heart and 6 other cell types or tissues"/>
</dbReference>
<protein>
    <submittedName>
        <fullName evidence="5">Apolipoprotein L4</fullName>
    </submittedName>
</protein>
<feature type="transmembrane region" description="Helical" evidence="3">
    <location>
        <begin position="168"/>
        <end position="191"/>
    </location>
</feature>
<feature type="chain" id="PRO_5014196737" evidence="4">
    <location>
        <begin position="22"/>
        <end position="350"/>
    </location>
</feature>
<dbReference type="OMA" id="INIHAME"/>
<dbReference type="Proteomes" id="UP000001519">
    <property type="component" value="Chromosome 22"/>
</dbReference>
<dbReference type="AlphaFoldDB" id="G3S345"/>
<feature type="signal peptide" evidence="4">
    <location>
        <begin position="1"/>
        <end position="21"/>
    </location>
</feature>
<accession>G3S345</accession>
<dbReference type="PANTHER" id="PTHR14096:SF39">
    <property type="entry name" value="APOLIPOPROTEIN L4"/>
    <property type="match status" value="1"/>
</dbReference>
<feature type="coiled-coil region" evidence="2">
    <location>
        <begin position="323"/>
        <end position="350"/>
    </location>
</feature>
<reference evidence="5" key="4">
    <citation type="submission" date="2025-09" db="UniProtKB">
        <authorList>
            <consortium name="Ensembl"/>
        </authorList>
    </citation>
    <scope>IDENTIFICATION</scope>
</reference>
<keyword evidence="6" id="KW-1185">Reference proteome</keyword>
<sequence length="350" mass="39006">MEGAALLRVFVLCIWVQQNHPGWTVAGQFQEKKRFTEEVIEYFQKKVSPVHLKILLTSDEAWKRFVRVAELPRDEADALYEALKNLTPYVAIEDKDMQQNDQQFREWFLKEFPQIRWKIESIERLHVIANEIEKVHRGYVIANVVSGSTGILSVIGVVLAPFTGGLSLSITAAGVGLGIASATAGIASSIVENTYTRSAELTASRLTATSTDQLEALRDILRDITPNVLSFALDFDEATKMIANDVRTLRRSKAAVGRPLIAWRYVPINVVETLRTRGAPTRIVRKVARNLGKATSGVLVVLDVVNLVQDSLDLHKGAKSESAESLRQWAQELEENLNELTHIHQSLKAG</sequence>
<keyword evidence="3" id="KW-1133">Transmembrane helix</keyword>
<reference evidence="5" key="3">
    <citation type="submission" date="2025-08" db="UniProtKB">
        <authorList>
            <consortium name="Ensembl"/>
        </authorList>
    </citation>
    <scope>IDENTIFICATION</scope>
</reference>
<dbReference type="Ensembl" id="ENSGGOT00000023832.2">
    <property type="protein sequence ID" value="ENSGGOP00000022495.2"/>
    <property type="gene ID" value="ENSGGOG00000008063.3"/>
</dbReference>
<keyword evidence="3" id="KW-0812">Transmembrane</keyword>
<dbReference type="InterPro" id="IPR008405">
    <property type="entry name" value="ApoL"/>
</dbReference>
<keyword evidence="2" id="KW-0175">Coiled coil</keyword>
<feature type="transmembrane region" description="Helical" evidence="3">
    <location>
        <begin position="140"/>
        <end position="162"/>
    </location>
</feature>
<dbReference type="FunCoup" id="G3S345">
    <property type="interactions" value="8"/>
</dbReference>
<dbReference type="EMBL" id="CABD030120993">
    <property type="status" value="NOT_ANNOTATED_CDS"/>
    <property type="molecule type" value="Genomic_DNA"/>
</dbReference>
<evidence type="ECO:0000256" key="1">
    <source>
        <dbReference type="ARBA" id="ARBA00010090"/>
    </source>
</evidence>
<evidence type="ECO:0000256" key="2">
    <source>
        <dbReference type="SAM" id="Coils"/>
    </source>
</evidence>
<evidence type="ECO:0000256" key="3">
    <source>
        <dbReference type="SAM" id="Phobius"/>
    </source>
</evidence>
<dbReference type="InParanoid" id="G3S345"/>
<keyword evidence="3" id="KW-0472">Membrane</keyword>
<dbReference type="HOGENOM" id="CLU_046288_1_0_1"/>
<dbReference type="GO" id="GO:0042157">
    <property type="term" value="P:lipoprotein metabolic process"/>
    <property type="evidence" value="ECO:0007669"/>
    <property type="project" value="InterPro"/>
</dbReference>
<dbReference type="eggNOG" id="ENOG502RZGU">
    <property type="taxonomic scope" value="Eukaryota"/>
</dbReference>
<dbReference type="GeneTree" id="ENSGT01030000234599"/>
<dbReference type="GO" id="GO:0008289">
    <property type="term" value="F:lipid binding"/>
    <property type="evidence" value="ECO:0000318"/>
    <property type="project" value="GO_Central"/>
</dbReference>
<name>G3S345_GORGO</name>
<comment type="similarity">
    <text evidence="1">Belongs to the apolipoprotein L family.</text>
</comment>
<dbReference type="Pfam" id="PF05461">
    <property type="entry name" value="ApoL"/>
    <property type="match status" value="1"/>
</dbReference>
<dbReference type="STRING" id="9593.ENSGGOP00000022495"/>
<evidence type="ECO:0000313" key="5">
    <source>
        <dbReference type="Ensembl" id="ENSGGOP00000022495.2"/>
    </source>
</evidence>
<reference evidence="6" key="1">
    <citation type="submission" date="2011-05" db="EMBL/GenBank/DDBJ databases">
        <title>Insights into the evolution of the great apes provided by the gorilla genome.</title>
        <authorList>
            <person name="Scally A."/>
        </authorList>
    </citation>
    <scope>NUCLEOTIDE SEQUENCE [LARGE SCALE GENOMIC DNA]</scope>
</reference>
<dbReference type="GO" id="GO:0006869">
    <property type="term" value="P:lipid transport"/>
    <property type="evidence" value="ECO:0007669"/>
    <property type="project" value="InterPro"/>
</dbReference>
<dbReference type="PANTHER" id="PTHR14096">
    <property type="entry name" value="APOLIPOPROTEIN L"/>
    <property type="match status" value="1"/>
</dbReference>
<keyword evidence="4" id="KW-0732">Signal</keyword>
<evidence type="ECO:0000313" key="6">
    <source>
        <dbReference type="Proteomes" id="UP000001519"/>
    </source>
</evidence>
<dbReference type="GO" id="GO:0005576">
    <property type="term" value="C:extracellular region"/>
    <property type="evidence" value="ECO:0007669"/>
    <property type="project" value="InterPro"/>
</dbReference>
<reference evidence="5 6" key="2">
    <citation type="journal article" date="2012" name="Nature">
        <title>Insights into hominid evolution from the gorilla genome sequence.</title>
        <authorList>
            <person name="Scally A."/>
            <person name="Dutheil J.Y."/>
            <person name="Hillier L.W."/>
            <person name="Jordan G.E."/>
            <person name="Goodhead I."/>
            <person name="Herrero J."/>
            <person name="Hobolth A."/>
            <person name="Lappalainen T."/>
            <person name="Mailund T."/>
            <person name="Marques-Bonet T."/>
            <person name="McCarthy S."/>
            <person name="Montgomery S.H."/>
            <person name="Schwalie P.C."/>
            <person name="Tang Y.A."/>
            <person name="Ward M.C."/>
            <person name="Xue Y."/>
            <person name="Yngvadottir B."/>
            <person name="Alkan C."/>
            <person name="Andersen L.N."/>
            <person name="Ayub Q."/>
            <person name="Ball E.V."/>
            <person name="Beal K."/>
            <person name="Bradley B.J."/>
            <person name="Chen Y."/>
            <person name="Clee C.M."/>
            <person name="Fitzgerald S."/>
            <person name="Graves T.A."/>
            <person name="Gu Y."/>
            <person name="Heath P."/>
            <person name="Heger A."/>
            <person name="Karakoc E."/>
            <person name="Kolb-Kokocinski A."/>
            <person name="Laird G.K."/>
            <person name="Lunter G."/>
            <person name="Meader S."/>
            <person name="Mort M."/>
            <person name="Mullikin J.C."/>
            <person name="Munch K."/>
            <person name="O'Connor T.D."/>
            <person name="Phillips A.D."/>
            <person name="Prado-Martinez J."/>
            <person name="Rogers A.S."/>
            <person name="Sajjadian S."/>
            <person name="Schmidt D."/>
            <person name="Shaw K."/>
            <person name="Simpson J.T."/>
            <person name="Stenson P.D."/>
            <person name="Turner D.J."/>
            <person name="Vigilant L."/>
            <person name="Vilella A.J."/>
            <person name="Whitener W."/>
            <person name="Zhu B."/>
            <person name="Cooper D.N."/>
            <person name="de Jong P."/>
            <person name="Dermitzakis E.T."/>
            <person name="Eichler E.E."/>
            <person name="Flicek P."/>
            <person name="Goldman N."/>
            <person name="Mundy N.I."/>
            <person name="Ning Z."/>
            <person name="Odom D.T."/>
            <person name="Ponting C.P."/>
            <person name="Quail M.A."/>
            <person name="Ryder O.A."/>
            <person name="Searle S.M."/>
            <person name="Warren W.C."/>
            <person name="Wilson R.K."/>
            <person name="Schierup M.H."/>
            <person name="Rogers J."/>
            <person name="Tyler-Smith C."/>
            <person name="Durbin R."/>
        </authorList>
    </citation>
    <scope>NUCLEOTIDE SEQUENCE [LARGE SCALE GENOMIC DNA]</scope>
</reference>
<evidence type="ECO:0000256" key="4">
    <source>
        <dbReference type="SAM" id="SignalP"/>
    </source>
</evidence>
<organism evidence="5 6">
    <name type="scientific">Gorilla gorilla gorilla</name>
    <name type="common">Western lowland gorilla</name>
    <dbReference type="NCBI Taxonomy" id="9595"/>
    <lineage>
        <taxon>Eukaryota</taxon>
        <taxon>Metazoa</taxon>
        <taxon>Chordata</taxon>
        <taxon>Craniata</taxon>
        <taxon>Vertebrata</taxon>
        <taxon>Euteleostomi</taxon>
        <taxon>Mammalia</taxon>
        <taxon>Eutheria</taxon>
        <taxon>Euarchontoglires</taxon>
        <taxon>Primates</taxon>
        <taxon>Haplorrhini</taxon>
        <taxon>Catarrhini</taxon>
        <taxon>Hominidae</taxon>
        <taxon>Gorilla</taxon>
    </lineage>
</organism>